<evidence type="ECO:0000313" key="2">
    <source>
        <dbReference type="EMBL" id="AKB09804.1"/>
    </source>
</evidence>
<dbReference type="AlphaFoldDB" id="A0A2R2NVN4"/>
<accession>A0A2R2NVN4</accession>
<evidence type="ECO:0000256" key="1">
    <source>
        <dbReference type="SAM" id="MobiDB-lite"/>
    </source>
</evidence>
<geneLocation type="plasmid" evidence="2">
    <name>pFA-1</name>
</geneLocation>
<dbReference type="EMBL" id="KJ619463">
    <property type="protein sequence ID" value="AKB09804.1"/>
    <property type="molecule type" value="Genomic_DNA"/>
</dbReference>
<reference evidence="2" key="1">
    <citation type="submission" date="2014-03" db="EMBL/GenBank/DDBJ databases">
        <title>pFA-1, a novel haloarchaeal plasmid isolated from the type strain of Halorubrum litoreum, contains an integrase family tyrosine recombinases.</title>
        <authorList>
            <person name="Chen S."/>
            <person name="Qin J."/>
            <person name="Yan Z."/>
            <person name="Yang Z.L."/>
        </authorList>
    </citation>
    <scope>NUCLEOTIDE SEQUENCE</scope>
    <source>
        <strain evidence="2">Fa-1</strain>
        <plasmid evidence="2">pFA-1</plasmid>
    </source>
</reference>
<protein>
    <submittedName>
        <fullName evidence="2">Uncharacterized protein</fullName>
    </submittedName>
</protein>
<sequence>MSSQNKGGGGGPRRLPGGGSTVIANVEAHREETSFHLEKVSRHMEGEPAWELSMRFSCGVIELAANLDRDATTALLEALVDRENCDQFPGEVRVYSHSFASRTPGSAALVDDTLLVSTRDVTVSIDLDDDRREELIEAARSTLRFPSRPP</sequence>
<proteinExistence type="predicted"/>
<keyword evidence="2" id="KW-0614">Plasmid</keyword>
<feature type="region of interest" description="Disordered" evidence="1">
    <location>
        <begin position="1"/>
        <end position="20"/>
    </location>
</feature>
<name>A0A2R2NVN4_9EURY</name>
<organism evidence="2">
    <name type="scientific">Halorubrum distributum</name>
    <dbReference type="NCBI Taxonomy" id="29283"/>
    <lineage>
        <taxon>Archaea</taxon>
        <taxon>Methanobacteriati</taxon>
        <taxon>Methanobacteriota</taxon>
        <taxon>Stenosarchaea group</taxon>
        <taxon>Halobacteria</taxon>
        <taxon>Halobacteriales</taxon>
        <taxon>Haloferacaceae</taxon>
        <taxon>Halorubrum</taxon>
        <taxon>Halorubrum distributum group</taxon>
    </lineage>
</organism>